<dbReference type="PANTHER" id="PTHR46871">
    <property type="entry name" value="BROMO-ADJACENT HOMOLOGY (BAH) DOMAIN-CONTAINING PROTEIN"/>
    <property type="match status" value="1"/>
</dbReference>
<dbReference type="PANTHER" id="PTHR46871:SF1">
    <property type="entry name" value="BROMO-ADJACENT HOMOLOGY (BAH) DOMAIN-CONTAINING PROTEIN"/>
    <property type="match status" value="1"/>
</dbReference>
<dbReference type="Proteomes" id="UP000288805">
    <property type="component" value="Unassembled WGS sequence"/>
</dbReference>
<feature type="region of interest" description="Disordered" evidence="1">
    <location>
        <begin position="1"/>
        <end position="80"/>
    </location>
</feature>
<evidence type="ECO:0000256" key="1">
    <source>
        <dbReference type="SAM" id="MobiDB-lite"/>
    </source>
</evidence>
<name>A0A438BZS7_VITVI</name>
<evidence type="ECO:0000313" key="2">
    <source>
        <dbReference type="EMBL" id="RVW16463.1"/>
    </source>
</evidence>
<dbReference type="EMBL" id="QGNW01002589">
    <property type="protein sequence ID" value="RVW16463.1"/>
    <property type="molecule type" value="Genomic_DNA"/>
</dbReference>
<feature type="compositionally biased region" description="Acidic residues" evidence="1">
    <location>
        <begin position="46"/>
        <end position="64"/>
    </location>
</feature>
<evidence type="ECO:0000313" key="3">
    <source>
        <dbReference type="Proteomes" id="UP000288805"/>
    </source>
</evidence>
<accession>A0A438BZS7</accession>
<sequence>MGNRRIARITTSDDEDEAQPPSRLHSPEMEKQQPRQRRRKKIKLPEEEEEREKETQSGDEEAPQEDAKPIGDAVRVSGKGRGRRSHYEAFEFDGNRYDLEDPVLLVPEDEKQKPYVAIIKKLGALEKVPLTGRCGEGEGAKFTGSSLGNFFFERLGDACGGFVMVDEEIEKRCYLKWGVFKENPTCLEVREGWEGFSHADGRVKGGFGCHEEEGLQACNIKGDAMETCPIQVNSRGSCSNLVNKEISRPFLEAGLRPFKDNVGSDGSLGLSLGQALAVSSKAPVESQARPSMFGSSLPILVKQPIGNELVLNQDGFLSPFIVGTFDIPLES</sequence>
<comment type="caution">
    <text evidence="2">The sequence shown here is derived from an EMBL/GenBank/DDBJ whole genome shotgun (WGS) entry which is preliminary data.</text>
</comment>
<gene>
    <name evidence="2" type="ORF">CK203_067715</name>
</gene>
<protein>
    <submittedName>
        <fullName evidence="2">Uncharacterized protein</fullName>
    </submittedName>
</protein>
<dbReference type="AlphaFoldDB" id="A0A438BZS7"/>
<dbReference type="InterPro" id="IPR043151">
    <property type="entry name" value="BAH_sf"/>
</dbReference>
<organism evidence="2 3">
    <name type="scientific">Vitis vinifera</name>
    <name type="common">Grape</name>
    <dbReference type="NCBI Taxonomy" id="29760"/>
    <lineage>
        <taxon>Eukaryota</taxon>
        <taxon>Viridiplantae</taxon>
        <taxon>Streptophyta</taxon>
        <taxon>Embryophyta</taxon>
        <taxon>Tracheophyta</taxon>
        <taxon>Spermatophyta</taxon>
        <taxon>Magnoliopsida</taxon>
        <taxon>eudicotyledons</taxon>
        <taxon>Gunneridae</taxon>
        <taxon>Pentapetalae</taxon>
        <taxon>rosids</taxon>
        <taxon>Vitales</taxon>
        <taxon>Vitaceae</taxon>
        <taxon>Viteae</taxon>
        <taxon>Vitis</taxon>
    </lineage>
</organism>
<proteinExistence type="predicted"/>
<reference evidence="2 3" key="1">
    <citation type="journal article" date="2018" name="PLoS Genet.">
        <title>Population sequencing reveals clonal diversity and ancestral inbreeding in the grapevine cultivar Chardonnay.</title>
        <authorList>
            <person name="Roach M.J."/>
            <person name="Johnson D.L."/>
            <person name="Bohlmann J."/>
            <person name="van Vuuren H.J."/>
            <person name="Jones S.J."/>
            <person name="Pretorius I.S."/>
            <person name="Schmidt S.A."/>
            <person name="Borneman A.R."/>
        </authorList>
    </citation>
    <scope>NUCLEOTIDE SEQUENCE [LARGE SCALE GENOMIC DNA]</scope>
    <source>
        <strain evidence="3">cv. Chardonnay</strain>
        <tissue evidence="2">Leaf</tissue>
    </source>
</reference>
<dbReference type="Gene3D" id="2.30.30.490">
    <property type="match status" value="1"/>
</dbReference>